<evidence type="ECO:0000256" key="2">
    <source>
        <dbReference type="ARBA" id="ARBA00022448"/>
    </source>
</evidence>
<evidence type="ECO:0000313" key="9">
    <source>
        <dbReference type="EMBL" id="MDR6378862.1"/>
    </source>
</evidence>
<comment type="similarity">
    <text evidence="5">Belongs to the SctL stator family.</text>
</comment>
<evidence type="ECO:0000256" key="6">
    <source>
        <dbReference type="ARBA" id="ARBA00040494"/>
    </source>
</evidence>
<keyword evidence="4" id="KW-0653">Protein transport</keyword>
<evidence type="ECO:0000256" key="5">
    <source>
        <dbReference type="ARBA" id="ARBA00024335"/>
    </source>
</evidence>
<comment type="subcellular location">
    <subcellularLocation>
        <location evidence="1">Cytoplasm</location>
    </subcellularLocation>
</comment>
<evidence type="ECO:0000259" key="8">
    <source>
        <dbReference type="Pfam" id="PF02108"/>
    </source>
</evidence>
<proteinExistence type="inferred from homology"/>
<keyword evidence="2" id="KW-0813">Transport</keyword>
<dbReference type="InterPro" id="IPR051472">
    <property type="entry name" value="T3SS_Stator/FliH"/>
</dbReference>
<evidence type="ECO:0000256" key="1">
    <source>
        <dbReference type="ARBA" id="ARBA00004496"/>
    </source>
</evidence>
<protein>
    <recommendedName>
        <fullName evidence="6">Type 3 secretion system stator protein</fullName>
    </recommendedName>
</protein>
<evidence type="ECO:0000313" key="10">
    <source>
        <dbReference type="Proteomes" id="UP001185254"/>
    </source>
</evidence>
<dbReference type="InterPro" id="IPR012842">
    <property type="entry name" value="T3SS_SctL/SctL2"/>
</dbReference>
<organism evidence="9 10">
    <name type="scientific">Paraburkholderia caledonica</name>
    <dbReference type="NCBI Taxonomy" id="134536"/>
    <lineage>
        <taxon>Bacteria</taxon>
        <taxon>Pseudomonadati</taxon>
        <taxon>Pseudomonadota</taxon>
        <taxon>Betaproteobacteria</taxon>
        <taxon>Burkholderiales</taxon>
        <taxon>Burkholderiaceae</taxon>
        <taxon>Paraburkholderia</taxon>
    </lineage>
</organism>
<keyword evidence="3" id="KW-0963">Cytoplasm</keyword>
<gene>
    <name evidence="9" type="ORF">J2776_005584</name>
</gene>
<name>A0ABU1L6X2_9BURK</name>
<dbReference type="Pfam" id="PF02108">
    <property type="entry name" value="FliH"/>
    <property type="match status" value="1"/>
</dbReference>
<dbReference type="PANTHER" id="PTHR34982">
    <property type="entry name" value="YOP PROTEINS TRANSLOCATION PROTEIN L"/>
    <property type="match status" value="1"/>
</dbReference>
<evidence type="ECO:0000256" key="4">
    <source>
        <dbReference type="ARBA" id="ARBA00022927"/>
    </source>
</evidence>
<comment type="caution">
    <text evidence="9">The sequence shown here is derived from an EMBL/GenBank/DDBJ whole genome shotgun (WGS) entry which is preliminary data.</text>
</comment>
<dbReference type="NCBIfam" id="TIGR02499">
    <property type="entry name" value="HrpE_YscL_not"/>
    <property type="match status" value="1"/>
</dbReference>
<evidence type="ECO:0000256" key="3">
    <source>
        <dbReference type="ARBA" id="ARBA00022490"/>
    </source>
</evidence>
<keyword evidence="7" id="KW-0175">Coiled coil</keyword>
<dbReference type="Proteomes" id="UP001185254">
    <property type="component" value="Unassembled WGS sequence"/>
</dbReference>
<dbReference type="InterPro" id="IPR018035">
    <property type="entry name" value="Flagellar_FliH/T3SS_HrpE"/>
</dbReference>
<feature type="coiled-coil region" evidence="7">
    <location>
        <begin position="66"/>
        <end position="120"/>
    </location>
</feature>
<dbReference type="RefSeq" id="WP_310070794.1">
    <property type="nucleotide sequence ID" value="NZ_JAVDQN010000006.1"/>
</dbReference>
<dbReference type="PANTHER" id="PTHR34982:SF4">
    <property type="entry name" value="TYPE 3 SECRETION SYSTEM STATOR PROTEIN"/>
    <property type="match status" value="1"/>
</dbReference>
<reference evidence="9 10" key="1">
    <citation type="submission" date="2023-07" db="EMBL/GenBank/DDBJ databases">
        <title>Sorghum-associated microbial communities from plants grown in Nebraska, USA.</title>
        <authorList>
            <person name="Schachtman D."/>
        </authorList>
    </citation>
    <scope>NUCLEOTIDE SEQUENCE [LARGE SCALE GENOMIC DNA]</scope>
    <source>
        <strain evidence="9 10">DS1039</strain>
    </source>
</reference>
<sequence>MVIWLSHPRIADATDALGETRYGVNEDIVARETFGMLASVDDVYGRAEAERQAILAAAHVEREQLLQAARAEAAALVAEAARERADAAEAGYRDGMAQGLADWLQQVANVSNDAHRLQRQLSKRMAEIVMLAVEQIVGGQGAQALFAQALGAVDRIVEGSTYLRVSVHPGDLDAARAAFGDLERRWRELGRPVALSVLGDKRLAPGSCTCESDVGIVDAGLSTQLDTLRAAVERALRASVDESVAAPAQSLPVEEGWSA</sequence>
<dbReference type="EMBL" id="JAVDQN010000006">
    <property type="protein sequence ID" value="MDR6378862.1"/>
    <property type="molecule type" value="Genomic_DNA"/>
</dbReference>
<accession>A0ABU1L6X2</accession>
<evidence type="ECO:0000256" key="7">
    <source>
        <dbReference type="SAM" id="Coils"/>
    </source>
</evidence>
<feature type="domain" description="Flagellar assembly protein FliH/Type III secretion system HrpE" evidence="8">
    <location>
        <begin position="105"/>
        <end position="228"/>
    </location>
</feature>
<keyword evidence="10" id="KW-1185">Reference proteome</keyword>